<dbReference type="Proteomes" id="UP000502958">
    <property type="component" value="Chromosome"/>
</dbReference>
<dbReference type="Gene3D" id="1.10.150.20">
    <property type="entry name" value="5' to 3' exonuclease, C-terminal subdomain"/>
    <property type="match status" value="1"/>
</dbReference>
<dbReference type="SMART" id="SM00475">
    <property type="entry name" value="53EXOc"/>
    <property type="match status" value="1"/>
</dbReference>
<dbReference type="InterPro" id="IPR020045">
    <property type="entry name" value="DNA_polI_H3TH"/>
</dbReference>
<proteinExistence type="predicted"/>
<dbReference type="Pfam" id="PF01367">
    <property type="entry name" value="5_3_exonuc"/>
    <property type="match status" value="1"/>
</dbReference>
<dbReference type="CDD" id="cd09898">
    <property type="entry name" value="H3TH_53EXO"/>
    <property type="match status" value="1"/>
</dbReference>
<dbReference type="SMART" id="SM00279">
    <property type="entry name" value="HhH2"/>
    <property type="match status" value="1"/>
</dbReference>
<evidence type="ECO:0000256" key="1">
    <source>
        <dbReference type="ARBA" id="ARBA00022722"/>
    </source>
</evidence>
<dbReference type="InterPro" id="IPR036279">
    <property type="entry name" value="5-3_exonuclease_C_sf"/>
</dbReference>
<dbReference type="Gene3D" id="3.40.50.1010">
    <property type="entry name" value="5'-nuclease"/>
    <property type="match status" value="1"/>
</dbReference>
<accession>A0A6C1F6L8</accession>
<evidence type="ECO:0000313" key="5">
    <source>
        <dbReference type="EMBL" id="QIE02121.1"/>
    </source>
</evidence>
<evidence type="ECO:0000313" key="6">
    <source>
        <dbReference type="Proteomes" id="UP000502958"/>
    </source>
</evidence>
<evidence type="ECO:0000256" key="2">
    <source>
        <dbReference type="ARBA" id="ARBA00022801"/>
    </source>
</evidence>
<protein>
    <submittedName>
        <fullName evidence="5">5'-3' exonuclease</fullName>
    </submittedName>
</protein>
<gene>
    <name evidence="5" type="ORF">GUU85_02015</name>
</gene>
<keyword evidence="3" id="KW-0238">DNA-binding</keyword>
<dbReference type="InterPro" id="IPR002421">
    <property type="entry name" value="5-3_exonuclease"/>
</dbReference>
<dbReference type="GO" id="GO:0033567">
    <property type="term" value="P:DNA replication, Okazaki fragment processing"/>
    <property type="evidence" value="ECO:0007669"/>
    <property type="project" value="InterPro"/>
</dbReference>
<dbReference type="InterPro" id="IPR029060">
    <property type="entry name" value="PIN-like_dom_sf"/>
</dbReference>
<dbReference type="SUPFAM" id="SSF47807">
    <property type="entry name" value="5' to 3' exonuclease, C-terminal subdomain"/>
    <property type="match status" value="1"/>
</dbReference>
<keyword evidence="2" id="KW-0378">Hydrolase</keyword>
<dbReference type="CDD" id="cd09859">
    <property type="entry name" value="PIN_53EXO"/>
    <property type="match status" value="1"/>
</dbReference>
<organism evidence="5 6">
    <name type="scientific">Buchnera aphidicola subsp. Uroleucon sonchi</name>
    <dbReference type="NCBI Taxonomy" id="118118"/>
    <lineage>
        <taxon>Bacteria</taxon>
        <taxon>Pseudomonadati</taxon>
        <taxon>Pseudomonadota</taxon>
        <taxon>Gammaproteobacteria</taxon>
        <taxon>Enterobacterales</taxon>
        <taxon>Erwiniaceae</taxon>
        <taxon>Buchnera</taxon>
    </lineage>
</organism>
<evidence type="ECO:0000256" key="3">
    <source>
        <dbReference type="ARBA" id="ARBA00023125"/>
    </source>
</evidence>
<feature type="domain" description="5'-3' exonuclease" evidence="4">
    <location>
        <begin position="7"/>
        <end position="269"/>
    </location>
</feature>
<dbReference type="SUPFAM" id="SSF88723">
    <property type="entry name" value="PIN domain-like"/>
    <property type="match status" value="1"/>
</dbReference>
<dbReference type="EMBL" id="CP047588">
    <property type="protein sequence ID" value="QIE02121.1"/>
    <property type="molecule type" value="Genomic_DNA"/>
</dbReference>
<sequence>MNKNTHHPVLIIDGSLYLYASYYAFRNFKNDLGEPYGAIYGMLNLINKILKKYRYSTKCIIIFDSSKTTFRKKLFKEYKIHRSPMPSSLYIQINPLLNILDQIGIKTLNIPGIEADDIIGSIASIFEKKGEKILIISHDKDMLQLVTKNIFIFNKQKNSIITPETIKKQYGIKPKKFIDLLALVGDVSDNIPGVPKIGIKTALSLLNKFSNLNDIYNNIQNISFLSLRNAKNVADQLKKYKDIAFLSYQLAKIQINIPINITLQDITLKKYSSKNTFKIFREYVLKKNNSFIN</sequence>
<dbReference type="GO" id="GO:0003677">
    <property type="term" value="F:DNA binding"/>
    <property type="evidence" value="ECO:0007669"/>
    <property type="project" value="UniProtKB-KW"/>
</dbReference>
<dbReference type="AlphaFoldDB" id="A0A6C1F6L8"/>
<dbReference type="GO" id="GO:0008409">
    <property type="term" value="F:5'-3' exonuclease activity"/>
    <property type="evidence" value="ECO:0007669"/>
    <property type="project" value="InterPro"/>
</dbReference>
<dbReference type="PANTHER" id="PTHR42646">
    <property type="entry name" value="FLAP ENDONUCLEASE XNI"/>
    <property type="match status" value="1"/>
</dbReference>
<keyword evidence="1" id="KW-0540">Nuclease</keyword>
<dbReference type="InterPro" id="IPR038969">
    <property type="entry name" value="FEN"/>
</dbReference>
<dbReference type="PANTHER" id="PTHR42646:SF2">
    <property type="entry name" value="5'-3' EXONUCLEASE FAMILY PROTEIN"/>
    <property type="match status" value="1"/>
</dbReference>
<dbReference type="FunFam" id="1.10.150.20:FF:000003">
    <property type="entry name" value="DNA polymerase I"/>
    <property type="match status" value="1"/>
</dbReference>
<dbReference type="InterPro" id="IPR020046">
    <property type="entry name" value="5-3_exonucl_a-hlix_arch_N"/>
</dbReference>
<dbReference type="RefSeq" id="WP_163119460.1">
    <property type="nucleotide sequence ID" value="NZ_CP047588.1"/>
</dbReference>
<evidence type="ECO:0000259" key="4">
    <source>
        <dbReference type="SMART" id="SM00475"/>
    </source>
</evidence>
<name>A0A6C1F6L8_BUCUN</name>
<dbReference type="GO" id="GO:0017108">
    <property type="term" value="F:5'-flap endonuclease activity"/>
    <property type="evidence" value="ECO:0007669"/>
    <property type="project" value="InterPro"/>
</dbReference>
<reference evidence="5 6" key="1">
    <citation type="submission" date="2020-01" db="EMBL/GenBank/DDBJ databases">
        <title>Complete genome of Buchnera aphidicola isolated from Chaitophorus populeti.</title>
        <authorList>
            <person name="Park J."/>
            <person name="Xi H."/>
        </authorList>
    </citation>
    <scope>NUCLEOTIDE SEQUENCE [LARGE SCALE GENOMIC DNA]</scope>
    <source>
        <strain evidence="5 6">UsonBac</strain>
    </source>
</reference>
<dbReference type="Pfam" id="PF02739">
    <property type="entry name" value="5_3_exonuc_N"/>
    <property type="match status" value="1"/>
</dbReference>
<dbReference type="InterPro" id="IPR008918">
    <property type="entry name" value="HhH2"/>
</dbReference>
<keyword evidence="5" id="KW-0269">Exonuclease</keyword>